<feature type="transmembrane region" description="Helical" evidence="1">
    <location>
        <begin position="24"/>
        <end position="45"/>
    </location>
</feature>
<proteinExistence type="predicted"/>
<sequence>MTYLGLYFAHTKIVFKSEFSREKLARYVGTLAAFWAFNNLFYHIMIVNFKLNYLAAILVNTFAFGFLRFYIQRNFVFKKRMT</sequence>
<evidence type="ECO:0000313" key="2">
    <source>
        <dbReference type="EMBL" id="PIP34243.1"/>
    </source>
</evidence>
<gene>
    <name evidence="2" type="ORF">COX22_00070</name>
</gene>
<evidence type="ECO:0000256" key="1">
    <source>
        <dbReference type="SAM" id="Phobius"/>
    </source>
</evidence>
<protein>
    <submittedName>
        <fullName evidence="2">Uncharacterized protein</fullName>
    </submittedName>
</protein>
<reference evidence="2 3" key="1">
    <citation type="submission" date="2017-09" db="EMBL/GenBank/DDBJ databases">
        <title>Depth-based differentiation of microbial function through sediment-hosted aquifers and enrichment of novel symbionts in the deep terrestrial subsurface.</title>
        <authorList>
            <person name="Probst A.J."/>
            <person name="Ladd B."/>
            <person name="Jarett J.K."/>
            <person name="Geller-Mcgrath D.E."/>
            <person name="Sieber C.M."/>
            <person name="Emerson J.B."/>
            <person name="Anantharaman K."/>
            <person name="Thomas B.C."/>
            <person name="Malmstrom R."/>
            <person name="Stieglmeier M."/>
            <person name="Klingl A."/>
            <person name="Woyke T."/>
            <person name="Ryan C.M."/>
            <person name="Banfield J.F."/>
        </authorList>
    </citation>
    <scope>NUCLEOTIDE SEQUENCE [LARGE SCALE GENOMIC DNA]</scope>
    <source>
        <strain evidence="2">CG23_combo_of_CG06-09_8_20_14_all_49_15</strain>
    </source>
</reference>
<keyword evidence="1" id="KW-0472">Membrane</keyword>
<keyword evidence="1" id="KW-0812">Transmembrane</keyword>
<accession>A0A2G9ZM31</accession>
<dbReference type="Proteomes" id="UP000230729">
    <property type="component" value="Unassembled WGS sequence"/>
</dbReference>
<dbReference type="EMBL" id="PCSD01000001">
    <property type="protein sequence ID" value="PIP34243.1"/>
    <property type="molecule type" value="Genomic_DNA"/>
</dbReference>
<dbReference type="AlphaFoldDB" id="A0A2G9ZM31"/>
<keyword evidence="1" id="KW-1133">Transmembrane helix</keyword>
<evidence type="ECO:0000313" key="3">
    <source>
        <dbReference type="Proteomes" id="UP000230729"/>
    </source>
</evidence>
<feature type="transmembrane region" description="Helical" evidence="1">
    <location>
        <begin position="51"/>
        <end position="71"/>
    </location>
</feature>
<organism evidence="2 3">
    <name type="scientific">Candidatus Falkowbacteria bacterium CG23_combo_of_CG06-09_8_20_14_all_49_15</name>
    <dbReference type="NCBI Taxonomy" id="1974572"/>
    <lineage>
        <taxon>Bacteria</taxon>
        <taxon>Candidatus Falkowiibacteriota</taxon>
    </lineage>
</organism>
<comment type="caution">
    <text evidence="2">The sequence shown here is derived from an EMBL/GenBank/DDBJ whole genome shotgun (WGS) entry which is preliminary data.</text>
</comment>
<name>A0A2G9ZM31_9BACT</name>